<keyword evidence="4" id="KW-1185">Reference proteome</keyword>
<dbReference type="Gene3D" id="2.140.10.30">
    <property type="entry name" value="Dipeptidylpeptidase IV, N-terminal domain"/>
    <property type="match status" value="1"/>
</dbReference>
<evidence type="ECO:0000259" key="1">
    <source>
        <dbReference type="Pfam" id="PF00326"/>
    </source>
</evidence>
<dbReference type="Pfam" id="PF00930">
    <property type="entry name" value="DPPIV_N"/>
    <property type="match status" value="1"/>
</dbReference>
<proteinExistence type="predicted"/>
<feature type="domain" description="Dipeptidylpeptidase IV N-terminal" evidence="2">
    <location>
        <begin position="104"/>
        <end position="465"/>
    </location>
</feature>
<dbReference type="InterPro" id="IPR050278">
    <property type="entry name" value="Serine_Prot_S9B/DPPIV"/>
</dbReference>
<reference evidence="3 4" key="1">
    <citation type="submission" date="2023-07" db="EMBL/GenBank/DDBJ databases">
        <title>Genomic Encyclopedia of Type Strains, Phase IV (KMG-IV): sequencing the most valuable type-strain genomes for metagenomic binning, comparative biology and taxonomic classification.</title>
        <authorList>
            <person name="Goeker M."/>
        </authorList>
    </citation>
    <scope>NUCLEOTIDE SEQUENCE [LARGE SCALE GENOMIC DNA]</scope>
    <source>
        <strain evidence="3 4">DSM 23837</strain>
    </source>
</reference>
<dbReference type="InterPro" id="IPR029058">
    <property type="entry name" value="AB_hydrolase_fold"/>
</dbReference>
<dbReference type="Gene3D" id="3.40.50.1820">
    <property type="entry name" value="alpha/beta hydrolase"/>
    <property type="match status" value="1"/>
</dbReference>
<evidence type="ECO:0000313" key="4">
    <source>
        <dbReference type="Proteomes" id="UP001223586"/>
    </source>
</evidence>
<evidence type="ECO:0000259" key="2">
    <source>
        <dbReference type="Pfam" id="PF00930"/>
    </source>
</evidence>
<dbReference type="RefSeq" id="WP_307226724.1">
    <property type="nucleotide sequence ID" value="NZ_JAUSTT010000003.1"/>
</dbReference>
<name>A0ABT9WNN3_9BACI</name>
<dbReference type="SUPFAM" id="SSF53474">
    <property type="entry name" value="alpha/beta-Hydrolases"/>
    <property type="match status" value="1"/>
</dbReference>
<feature type="domain" description="Peptidase S9 prolyl oligopeptidase catalytic" evidence="1">
    <location>
        <begin position="562"/>
        <end position="754"/>
    </location>
</feature>
<dbReference type="GO" id="GO:0004177">
    <property type="term" value="F:aminopeptidase activity"/>
    <property type="evidence" value="ECO:0007669"/>
    <property type="project" value="UniProtKB-KW"/>
</dbReference>
<comment type="caution">
    <text evidence="3">The sequence shown here is derived from an EMBL/GenBank/DDBJ whole genome shotgun (WGS) entry which is preliminary data.</text>
</comment>
<dbReference type="InterPro" id="IPR002469">
    <property type="entry name" value="Peptidase_S9B_N"/>
</dbReference>
<protein>
    <submittedName>
        <fullName evidence="3">Dipeptidyl aminopeptidase/acylaminoacyl peptidase</fullName>
    </submittedName>
</protein>
<dbReference type="SUPFAM" id="SSF82171">
    <property type="entry name" value="DPP6 N-terminal domain-like"/>
    <property type="match status" value="1"/>
</dbReference>
<sequence length="772" mass="89009">MYSTITHKHYECAEQLLAWNTVKDVLNGKLMPHWFGEEGRFWYRRDVRKGNEKGKQFVVVDPVRNTKEPAFDHVKLSDGLSQATGHVYHPEHLPFDSYSYVNEGRAIQFKVDETNWICHLDQYECRQGKPSKEIPPHESCSPDGSWAVFVKENNLYLRCVKTGEIKPLTVDGEPYYDYGTQPEVRTSAIFERLYHQNLPPVVLWSPDSKKLLTHRLDQRKVRTMHLLQSHPLDETKAPEVHAYRYPLAGDKYLPQVKFVVFDIEQGCMIPIETEPVITGLMSPLTPELQTAFWTDDSSSFYFIRMSRDYRSVQFVVVDSNTGKALTLLEEKSETFLFTDLYNLGFGEMNIRWLSKRNDFIWHSERDGWSHLYLYDGCTGALINRITSGSLVVRRLISVDEEKGWVYFTAGGQEPGRDPYYQHLYRVRLDGTELMLLTPEDAEHDVFISPDYHYFVDTFSRVDLPPMSVLRRTDGSLVRHLEKADIEHLLKKGYQIPERFTVKAADGITDLYGILIRPAMVEADTKYPILDYIYGGPQRIQTPKRFTWGGEMHIEPIDLTGGAQTFTQLGFAVILMDGRGTPYREKAFHDYSNGRLERAAGLEDHVAAIKQLTERYSFLDGDRVGIYGESGGGYGAARAILAYPDTYKAAVAGCGNHDQRFYLASWGERFQGKFDSELYQEQDNTRLVDRLKGKLLLATGDMDDNVHPASTIRMVHALIKANKDFDFLLIPNRHHGIAADVYFIRRRWDYFVKHLLETEPPTEYHIQNPIFPR</sequence>
<evidence type="ECO:0000313" key="3">
    <source>
        <dbReference type="EMBL" id="MDQ0174881.1"/>
    </source>
</evidence>
<keyword evidence="3" id="KW-0645">Protease</keyword>
<keyword evidence="3" id="KW-0378">Hydrolase</keyword>
<accession>A0ABT9WNN3</accession>
<gene>
    <name evidence="3" type="ORF">J2S08_000715</name>
</gene>
<dbReference type="PANTHER" id="PTHR11731:SF193">
    <property type="entry name" value="DIPEPTIDYL PEPTIDASE 9"/>
    <property type="match status" value="1"/>
</dbReference>
<keyword evidence="3" id="KW-0031">Aminopeptidase</keyword>
<dbReference type="EMBL" id="JAUSTT010000003">
    <property type="protein sequence ID" value="MDQ0174881.1"/>
    <property type="molecule type" value="Genomic_DNA"/>
</dbReference>
<dbReference type="Pfam" id="PF00326">
    <property type="entry name" value="Peptidase_S9"/>
    <property type="match status" value="1"/>
</dbReference>
<organism evidence="3 4">
    <name type="scientific">Bacillus chungangensis</name>
    <dbReference type="NCBI Taxonomy" id="587633"/>
    <lineage>
        <taxon>Bacteria</taxon>
        <taxon>Bacillati</taxon>
        <taxon>Bacillota</taxon>
        <taxon>Bacilli</taxon>
        <taxon>Bacillales</taxon>
        <taxon>Bacillaceae</taxon>
        <taxon>Bacillus</taxon>
    </lineage>
</organism>
<dbReference type="InterPro" id="IPR001375">
    <property type="entry name" value="Peptidase_S9_cat"/>
</dbReference>
<dbReference type="PANTHER" id="PTHR11731">
    <property type="entry name" value="PROTEASE FAMILY S9B,C DIPEPTIDYL-PEPTIDASE IV-RELATED"/>
    <property type="match status" value="1"/>
</dbReference>
<dbReference type="Proteomes" id="UP001223586">
    <property type="component" value="Unassembled WGS sequence"/>
</dbReference>